<gene>
    <name evidence="2" type="ORF">Tci_000086</name>
</gene>
<feature type="region of interest" description="Disordered" evidence="1">
    <location>
        <begin position="418"/>
        <end position="510"/>
    </location>
</feature>
<feature type="compositionally biased region" description="Basic residues" evidence="1">
    <location>
        <begin position="1230"/>
        <end position="1254"/>
    </location>
</feature>
<feature type="compositionally biased region" description="Low complexity" evidence="1">
    <location>
        <begin position="31"/>
        <end position="42"/>
    </location>
</feature>
<feature type="compositionally biased region" description="Basic residues" evidence="1">
    <location>
        <begin position="1608"/>
        <end position="1620"/>
    </location>
</feature>
<feature type="compositionally biased region" description="Basic and acidic residues" evidence="1">
    <location>
        <begin position="1112"/>
        <end position="1127"/>
    </location>
</feature>
<feature type="region of interest" description="Disordered" evidence="1">
    <location>
        <begin position="610"/>
        <end position="1254"/>
    </location>
</feature>
<feature type="compositionally biased region" description="Basic and acidic residues" evidence="1">
    <location>
        <begin position="1572"/>
        <end position="1581"/>
    </location>
</feature>
<feature type="compositionally biased region" description="Low complexity" evidence="1">
    <location>
        <begin position="1090"/>
        <end position="1100"/>
    </location>
</feature>
<evidence type="ECO:0000313" key="2">
    <source>
        <dbReference type="EMBL" id="GEU28108.1"/>
    </source>
</evidence>
<sequence length="1668" mass="178552">MTVNRAVRELTAEQQPAAPGAGQGQRVDGQAVRAAARSPAVPLGDHPFRKRRADPGGGPLGQSRLRARLHGPGLRRHHPQRIPDEGRAAAGRQLQHRGAAGAARDRRHAGHRSAPGLPGAAAPDPVGRAHRHHRHHVAPGPPLPVCRQLYPVGTPNPRLQIASRGRRSPPRHSHGLSRKTVQTFAPVPPGAARKAHLVPHAFPHRAVVPAPAAAPVGCLRVAAGKRIAECACGRKSGDPAQVAAPVPVRRLLRGAGPGLLPRRGPRRHPDRSPARPRSGPGSHRRPRPVRRGQHHAAAGARAGPAGGGAGHDLPALGRGAAGAPRRRRPAAALGRQPHHARAQQRGADGLPQEAGRAPRHRLPAGAHLQFRRLHRRPGGRHLVLHHPVHVCPRSQPGAVRSALAAQHRPRFLRRHAVHHRKRIARTPGARGSAAPGHAARLAVRHGPSRRHGRPDTGALPGAPHPRPAAVRSRADGPAAAAGPDRAGVQQSGALAGHRPRLPGAGHAARRLPPRRFSVPAAHGKPAAALGRAAAGCAVCRWAAAGGGRGHVAPAPPGPGAAHRARGTGQRRNHGRPGAGRLGRRRVGVADRRRWRPDAVGALVRAAGLPARPVPAQPRTMGRRHPSRRPPARGALGGGIFKAGRRPRRPVQGGAPHAPPGRPLDLDAGARRGGRAQRRRPAAARHGHVCRRHRARRPRGSAPVRGDRRHAGRHADCRKERQGAVRQSGLRAQLRRRWQPGRPQHGPTGAGRHAQQRPRARTVRPSRPAGPRDERPPRRRHHLPRHGAPGAAGPGRPGTGGGDAARHDPAPARRGSHARQLRALSPDRANGRRRHLDDGRRRSDHVRQSHHGRHAGRGSGPGDGPRHDRLHGRCGPPAAQAAPAAPPGRRGGAGRHQPAPRRRQHAVVPAVDHRDQFRRRPLRRHAGHAHRYYRAPRGGRRAARHRPAAGVDLQRGDQRPGDGGRPRRHPGEQRGGRPHAGPRHRPGSPRRMPGPVVRRARGRQRVRSREPSRAPGHRHRAAGARRGDGHHPARRRHALAVDQRRADSRRQRRGAAGGGEPDRYQRPQTRRGRTARVERAPRGTRGDPHPRTGTGAPPGRGSQPDQGPVPGSHEPRDPHPDERRDRHGLPGAQDRSRSAPARLPGKDPLCGRTPAGHHRRHPRHLQDRGGQAGNRAGRLCARPRNPDPDHAGGPQGRQPRAGTGVRTRSRLAARAARRSAAPGPGADQLHQQRHQVQRKGPHRRARAPGGGRRHRLPAALRGERLRHRPVRTGDRAPVPVVPAGRHLHHARAWRHRPGAGHLQAAGAADGRRSGRAQPARRGQHLLVHGPPGDFGRQRAAGDRTGAGRRCRTAGVHPHGRRHDGAEGRAHPAGGGQHLQPADRARDAGGRGVHRLPGRQRPGSAGPAAPDRLRLRADGRADAIDGRPGSDAPHPRRSAPGRPAGAGHDGHRHQRRPRPLHCRRHGRLHLQADPARPDVPDHRQLAARARAGSGPGPGPAPGTWTAPAAGRAPAPGRARRLHSHHRGRSGRDRPGDPGQAARLSPAKGAQVRVQIPDQRPGRPDGNGCRAQARRPGDRARTEPPPEVAGAHGGGAGHGRHPVRPGAAADRRRRRRQPGHGPRHAGPPVAVAGTDHGTDHEQHHVCRRKLTPHGKARVLVEEVTGFGRLDN</sequence>
<feature type="compositionally biased region" description="Low complexity" evidence="1">
    <location>
        <begin position="468"/>
        <end position="488"/>
    </location>
</feature>
<feature type="compositionally biased region" description="Basic and acidic residues" evidence="1">
    <location>
        <begin position="834"/>
        <end position="846"/>
    </location>
</feature>
<feature type="compositionally biased region" description="Basic residues" evidence="1">
    <location>
        <begin position="1345"/>
        <end position="1360"/>
    </location>
</feature>
<feature type="compositionally biased region" description="Basic and acidic residues" evidence="1">
    <location>
        <begin position="712"/>
        <end position="722"/>
    </location>
</feature>
<feature type="compositionally biased region" description="Basic residues" evidence="1">
    <location>
        <begin position="753"/>
        <end position="763"/>
    </location>
</feature>
<feature type="region of interest" description="Disordered" evidence="1">
    <location>
        <begin position="235"/>
        <end position="364"/>
    </location>
</feature>
<dbReference type="EMBL" id="BKCJ010000001">
    <property type="protein sequence ID" value="GEU28108.1"/>
    <property type="molecule type" value="Genomic_DNA"/>
</dbReference>
<feature type="compositionally biased region" description="Basic residues" evidence="1">
    <location>
        <begin position="1515"/>
        <end position="1526"/>
    </location>
</feature>
<feature type="compositionally biased region" description="Low complexity" evidence="1">
    <location>
        <begin position="112"/>
        <end position="126"/>
    </location>
</feature>
<feature type="compositionally biased region" description="Basic residues" evidence="1">
    <location>
        <begin position="1206"/>
        <end position="1216"/>
    </location>
</feature>
<feature type="region of interest" description="Disordered" evidence="1">
    <location>
        <begin position="548"/>
        <end position="585"/>
    </location>
</feature>
<accession>A0A699GH23</accession>
<evidence type="ECO:0000256" key="1">
    <source>
        <dbReference type="SAM" id="MobiDB-lite"/>
    </source>
</evidence>
<feature type="compositionally biased region" description="Basic residues" evidence="1">
    <location>
        <begin position="671"/>
        <end position="698"/>
    </location>
</feature>
<feature type="compositionally biased region" description="Basic residues" evidence="1">
    <location>
        <begin position="620"/>
        <end position="630"/>
    </location>
</feature>
<feature type="compositionally biased region" description="Basic and acidic residues" evidence="1">
    <location>
        <begin position="1"/>
        <end position="11"/>
    </location>
</feature>
<feature type="region of interest" description="Disordered" evidence="1">
    <location>
        <begin position="1486"/>
        <end position="1634"/>
    </location>
</feature>
<feature type="region of interest" description="Disordered" evidence="1">
    <location>
        <begin position="1290"/>
        <end position="1458"/>
    </location>
</feature>
<feature type="compositionally biased region" description="Basic residues" evidence="1">
    <location>
        <begin position="562"/>
        <end position="574"/>
    </location>
</feature>
<protein>
    <submittedName>
        <fullName evidence="2">Uncharacterized protein</fullName>
    </submittedName>
</protein>
<feature type="region of interest" description="Disordered" evidence="1">
    <location>
        <begin position="1"/>
        <end position="65"/>
    </location>
</feature>
<feature type="compositionally biased region" description="Basic residues" evidence="1">
    <location>
        <begin position="282"/>
        <end position="294"/>
    </location>
</feature>
<feature type="compositionally biased region" description="Basic residues" evidence="1">
    <location>
        <begin position="164"/>
        <end position="177"/>
    </location>
</feature>
<reference evidence="2" key="1">
    <citation type="journal article" date="2019" name="Sci. Rep.">
        <title>Draft genome of Tanacetum cinerariifolium, the natural source of mosquito coil.</title>
        <authorList>
            <person name="Yamashiro T."/>
            <person name="Shiraishi A."/>
            <person name="Satake H."/>
            <person name="Nakayama K."/>
        </authorList>
    </citation>
    <scope>NUCLEOTIDE SEQUENCE</scope>
</reference>
<feature type="compositionally biased region" description="Basic residues" evidence="1">
    <location>
        <begin position="915"/>
        <end position="946"/>
    </location>
</feature>
<organism evidence="2">
    <name type="scientific">Tanacetum cinerariifolium</name>
    <name type="common">Dalmatian daisy</name>
    <name type="synonym">Chrysanthemum cinerariifolium</name>
    <dbReference type="NCBI Taxonomy" id="118510"/>
    <lineage>
        <taxon>Eukaryota</taxon>
        <taxon>Viridiplantae</taxon>
        <taxon>Streptophyta</taxon>
        <taxon>Embryophyta</taxon>
        <taxon>Tracheophyta</taxon>
        <taxon>Spermatophyta</taxon>
        <taxon>Magnoliopsida</taxon>
        <taxon>eudicotyledons</taxon>
        <taxon>Gunneridae</taxon>
        <taxon>Pentapetalae</taxon>
        <taxon>asterids</taxon>
        <taxon>campanulids</taxon>
        <taxon>Asterales</taxon>
        <taxon>Asteraceae</taxon>
        <taxon>Asteroideae</taxon>
        <taxon>Anthemideae</taxon>
        <taxon>Anthemidinae</taxon>
        <taxon>Tanacetum</taxon>
    </lineage>
</organism>
<feature type="compositionally biased region" description="Low complexity" evidence="1">
    <location>
        <begin position="311"/>
        <end position="323"/>
    </location>
</feature>
<name>A0A699GH23_TANCI</name>
<comment type="caution">
    <text evidence="2">The sequence shown here is derived from an EMBL/GenBank/DDBJ whole genome shotgun (WGS) entry which is preliminary data.</text>
</comment>
<feature type="compositionally biased region" description="Basic residues" evidence="1">
    <location>
        <begin position="1448"/>
        <end position="1458"/>
    </location>
</feature>
<feature type="compositionally biased region" description="Basic residues" evidence="1">
    <location>
        <begin position="442"/>
        <end position="452"/>
    </location>
</feature>
<feature type="compositionally biased region" description="Low complexity" evidence="1">
    <location>
        <begin position="1499"/>
        <end position="1514"/>
    </location>
</feature>
<feature type="region of interest" description="Disordered" evidence="1">
    <location>
        <begin position="161"/>
        <end position="180"/>
    </location>
</feature>
<feature type="compositionally biased region" description="Basic and acidic residues" evidence="1">
    <location>
        <begin position="953"/>
        <end position="974"/>
    </location>
</feature>
<feature type="region of interest" description="Disordered" evidence="1">
    <location>
        <begin position="89"/>
        <end position="127"/>
    </location>
</feature>
<proteinExistence type="predicted"/>
<feature type="compositionally biased region" description="Low complexity" evidence="1">
    <location>
        <begin position="872"/>
        <end position="882"/>
    </location>
</feature>
<feature type="compositionally biased region" description="Gly residues" evidence="1">
    <location>
        <begin position="789"/>
        <end position="802"/>
    </location>
</feature>
<feature type="compositionally biased region" description="Basic and acidic residues" evidence="1">
    <location>
        <begin position="1409"/>
        <end position="1423"/>
    </location>
</feature>
<feature type="compositionally biased region" description="Basic and acidic residues" evidence="1">
    <location>
        <begin position="1074"/>
        <end position="1089"/>
    </location>
</feature>
<feature type="compositionally biased region" description="Basic residues" evidence="1">
    <location>
        <begin position="975"/>
        <end position="987"/>
    </location>
</feature>